<protein>
    <submittedName>
        <fullName evidence="1">Uncharacterized protein</fullName>
    </submittedName>
</protein>
<keyword evidence="2" id="KW-1185">Reference proteome</keyword>
<evidence type="ECO:0000313" key="2">
    <source>
        <dbReference type="Proteomes" id="UP001195483"/>
    </source>
</evidence>
<dbReference type="EMBL" id="JAEAOA010000511">
    <property type="protein sequence ID" value="KAK3598827.1"/>
    <property type="molecule type" value="Genomic_DNA"/>
</dbReference>
<comment type="caution">
    <text evidence="1">The sequence shown here is derived from an EMBL/GenBank/DDBJ whole genome shotgun (WGS) entry which is preliminary data.</text>
</comment>
<reference evidence="1" key="3">
    <citation type="submission" date="2023-05" db="EMBL/GenBank/DDBJ databases">
        <authorList>
            <person name="Smith C.H."/>
        </authorList>
    </citation>
    <scope>NUCLEOTIDE SEQUENCE</scope>
    <source>
        <strain evidence="1">CHS0354</strain>
        <tissue evidence="1">Mantle</tissue>
    </source>
</reference>
<proteinExistence type="predicted"/>
<dbReference type="Proteomes" id="UP001195483">
    <property type="component" value="Unassembled WGS sequence"/>
</dbReference>
<organism evidence="1 2">
    <name type="scientific">Potamilus streckersoni</name>
    <dbReference type="NCBI Taxonomy" id="2493646"/>
    <lineage>
        <taxon>Eukaryota</taxon>
        <taxon>Metazoa</taxon>
        <taxon>Spiralia</taxon>
        <taxon>Lophotrochozoa</taxon>
        <taxon>Mollusca</taxon>
        <taxon>Bivalvia</taxon>
        <taxon>Autobranchia</taxon>
        <taxon>Heteroconchia</taxon>
        <taxon>Palaeoheterodonta</taxon>
        <taxon>Unionida</taxon>
        <taxon>Unionoidea</taxon>
        <taxon>Unionidae</taxon>
        <taxon>Ambleminae</taxon>
        <taxon>Lampsilini</taxon>
        <taxon>Potamilus</taxon>
    </lineage>
</organism>
<dbReference type="AlphaFoldDB" id="A0AAE0SVJ8"/>
<evidence type="ECO:0000313" key="1">
    <source>
        <dbReference type="EMBL" id="KAK3598827.1"/>
    </source>
</evidence>
<accession>A0AAE0SVJ8</accession>
<reference evidence="1" key="2">
    <citation type="journal article" date="2021" name="Genome Biol. Evol.">
        <title>Developing a high-quality reference genome for a parasitic bivalve with doubly uniparental inheritance (Bivalvia: Unionida).</title>
        <authorList>
            <person name="Smith C.H."/>
        </authorList>
    </citation>
    <scope>NUCLEOTIDE SEQUENCE</scope>
    <source>
        <strain evidence="1">CHS0354</strain>
        <tissue evidence="1">Mantle</tissue>
    </source>
</reference>
<name>A0AAE0SVJ8_9BIVA</name>
<reference evidence="1" key="1">
    <citation type="journal article" date="2021" name="Genome Biol. Evol.">
        <title>A High-Quality Reference Genome for a Parasitic Bivalve with Doubly Uniparental Inheritance (Bivalvia: Unionida).</title>
        <authorList>
            <person name="Smith C.H."/>
        </authorList>
    </citation>
    <scope>NUCLEOTIDE SEQUENCE</scope>
    <source>
        <strain evidence="1">CHS0354</strain>
    </source>
</reference>
<sequence length="99" mass="11731">MAEVHDRVIIPWYYSVIAHPERPPIPDDPNARHLFQLAKMNRTADTYLTEAELDNIFTKFDIDGTENFNYNLIQQFKGKRIIQSDNSVRVYQYIQCQHC</sequence>
<gene>
    <name evidence="1" type="ORF">CHS0354_007432</name>
</gene>